<evidence type="ECO:0000256" key="1">
    <source>
        <dbReference type="SAM" id="MobiDB-lite"/>
    </source>
</evidence>
<evidence type="ECO:0000256" key="2">
    <source>
        <dbReference type="SAM" id="SignalP"/>
    </source>
</evidence>
<protein>
    <recommendedName>
        <fullName evidence="5">DUF732 domain-containing protein</fullName>
    </recommendedName>
</protein>
<name>A0ABZ1YZC2_9NOCA</name>
<dbReference type="Proteomes" id="UP001432062">
    <property type="component" value="Chromosome"/>
</dbReference>
<evidence type="ECO:0000313" key="4">
    <source>
        <dbReference type="Proteomes" id="UP001432062"/>
    </source>
</evidence>
<accession>A0ABZ1YZC2</accession>
<evidence type="ECO:0000313" key="3">
    <source>
        <dbReference type="EMBL" id="WUV48594.1"/>
    </source>
</evidence>
<feature type="region of interest" description="Disordered" evidence="1">
    <location>
        <begin position="33"/>
        <end position="73"/>
    </location>
</feature>
<feature type="compositionally biased region" description="Basic and acidic residues" evidence="1">
    <location>
        <begin position="56"/>
        <end position="73"/>
    </location>
</feature>
<dbReference type="RefSeq" id="WP_327093409.1">
    <property type="nucleotide sequence ID" value="NZ_CP109149.1"/>
</dbReference>
<evidence type="ECO:0008006" key="5">
    <source>
        <dbReference type="Google" id="ProtNLM"/>
    </source>
</evidence>
<feature type="compositionally biased region" description="Low complexity" evidence="1">
    <location>
        <begin position="33"/>
        <end position="42"/>
    </location>
</feature>
<keyword evidence="4" id="KW-1185">Reference proteome</keyword>
<dbReference type="EMBL" id="CP109441">
    <property type="protein sequence ID" value="WUV48594.1"/>
    <property type="molecule type" value="Genomic_DNA"/>
</dbReference>
<gene>
    <name evidence="3" type="ORF">OG563_10585</name>
</gene>
<proteinExistence type="predicted"/>
<sequence length="118" mass="11893">MSACQRLRTVIVALFGVLLLALGPVALLAPTATAAPGGPAVTEVRDSPFDGQGVDDAPKRNDTPKKDEKAEKAEKLGGGVAGKVIDLSSGAAGKAIDLAGRIAKCALNIATNSVKCQL</sequence>
<keyword evidence="2" id="KW-0732">Signal</keyword>
<feature type="chain" id="PRO_5046056474" description="DUF732 domain-containing protein" evidence="2">
    <location>
        <begin position="35"/>
        <end position="118"/>
    </location>
</feature>
<reference evidence="3" key="1">
    <citation type="submission" date="2022-10" db="EMBL/GenBank/DDBJ databases">
        <title>The complete genomes of actinobacterial strains from the NBC collection.</title>
        <authorList>
            <person name="Joergensen T.S."/>
            <person name="Alvarez Arevalo M."/>
            <person name="Sterndorff E.B."/>
            <person name="Faurdal D."/>
            <person name="Vuksanovic O."/>
            <person name="Mourched A.-S."/>
            <person name="Charusanti P."/>
            <person name="Shaw S."/>
            <person name="Blin K."/>
            <person name="Weber T."/>
        </authorList>
    </citation>
    <scope>NUCLEOTIDE SEQUENCE</scope>
    <source>
        <strain evidence="3">NBC_01482</strain>
    </source>
</reference>
<feature type="signal peptide" evidence="2">
    <location>
        <begin position="1"/>
        <end position="34"/>
    </location>
</feature>
<organism evidence="3 4">
    <name type="scientific">Nocardia vinacea</name>
    <dbReference type="NCBI Taxonomy" id="96468"/>
    <lineage>
        <taxon>Bacteria</taxon>
        <taxon>Bacillati</taxon>
        <taxon>Actinomycetota</taxon>
        <taxon>Actinomycetes</taxon>
        <taxon>Mycobacteriales</taxon>
        <taxon>Nocardiaceae</taxon>
        <taxon>Nocardia</taxon>
    </lineage>
</organism>